<dbReference type="InterPro" id="IPR015919">
    <property type="entry name" value="Cadherin-like_sf"/>
</dbReference>
<dbReference type="SUPFAM" id="SSF49313">
    <property type="entry name" value="Cadherin-like"/>
    <property type="match status" value="1"/>
</dbReference>
<name>A0A4Q2UQ25_9BACT</name>
<dbReference type="Gene3D" id="2.60.40.10">
    <property type="entry name" value="Immunoglobulins"/>
    <property type="match status" value="1"/>
</dbReference>
<reference evidence="2 3" key="1">
    <citation type="submission" date="2019-01" db="EMBL/GenBank/DDBJ databases">
        <title>Spirosoma flava sp. nov., a propanil-degrading bacterium isolated from herbicide-contaminated soil.</title>
        <authorList>
            <person name="Zhang L."/>
            <person name="Jiang J.-D."/>
        </authorList>
    </citation>
    <scope>NUCLEOTIDE SEQUENCE [LARGE SCALE GENOMIC DNA]</scope>
    <source>
        <strain evidence="2 3">TY50</strain>
    </source>
</reference>
<proteinExistence type="predicted"/>
<dbReference type="Proteomes" id="UP000290407">
    <property type="component" value="Unassembled WGS sequence"/>
</dbReference>
<feature type="region of interest" description="Disordered" evidence="1">
    <location>
        <begin position="180"/>
        <end position="205"/>
    </location>
</feature>
<dbReference type="AlphaFoldDB" id="A0A4Q2UQ25"/>
<sequence>MPGIRVKYPTGSEWTYSLDLENWQSSPVFTETETGVAFVVGTVYTVYCRNVVQEIDAVAAIEFGAGDNDDTLHAVAQRGGPGRKGWTDVLVQLMGGLMLDKIPLTTENYPVLVLGPDKRVYRREGAVPDPDPDPDPVSLLVFGNHYVDIDQALSGDGGGTSPVSLLVFGNHYVDTTVYVDLPTDPDPDPDPEPTGPPVLGGTHSGSLDAGDCYSVRGWCARRSNLNEIQGVDIYLGPNRQTKVATVTCSLPRPDVATALGQTGGFNTYGWEYAVPAQYRTGVVLAWHAYVAGTALELTFSPRTTNACLADGPQPISQFRTAPTSPQSVVEGGSAQLLFQQKYNDDQWRDYSGDSTSEYYGSPPSLSSTITTGGLVEVPDNTIEQNIAFTVKTVFPGGYVLQTNLTALNNVDNTPPVVATAIPDWLVTQAGVQSRPLPATTFSDPGDTLTLTSARIINATTTEPFPTGLLFDPTWPGIHAITADFPNGSYPIRVWASDSVGQAVAADFLLTVNRQAVPNPDPEPVNKILAVDHFWSGDNPPQFSEVNRFWVQTRLSNGVEYAFEWPAQQTYIGAVAAMPKTVFASMSATSNDPGGYGYTGAFAGVIHTATVYLRATDKPNDVLVINVNNGAAAIARTTVYTAP</sequence>
<comment type="caution">
    <text evidence="2">The sequence shown here is derived from an EMBL/GenBank/DDBJ whole genome shotgun (WGS) entry which is preliminary data.</text>
</comment>
<dbReference type="GO" id="GO:0016020">
    <property type="term" value="C:membrane"/>
    <property type="evidence" value="ECO:0007669"/>
    <property type="project" value="InterPro"/>
</dbReference>
<dbReference type="RefSeq" id="WP_129602051.1">
    <property type="nucleotide sequence ID" value="NZ_SBLB01000003.1"/>
</dbReference>
<evidence type="ECO:0000313" key="3">
    <source>
        <dbReference type="Proteomes" id="UP000290407"/>
    </source>
</evidence>
<organism evidence="2 3">
    <name type="scientific">Spirosoma sordidisoli</name>
    <dbReference type="NCBI Taxonomy" id="2502893"/>
    <lineage>
        <taxon>Bacteria</taxon>
        <taxon>Pseudomonadati</taxon>
        <taxon>Bacteroidota</taxon>
        <taxon>Cytophagia</taxon>
        <taxon>Cytophagales</taxon>
        <taxon>Cytophagaceae</taxon>
        <taxon>Spirosoma</taxon>
    </lineage>
</organism>
<dbReference type="GO" id="GO:0005509">
    <property type="term" value="F:calcium ion binding"/>
    <property type="evidence" value="ECO:0007669"/>
    <property type="project" value="InterPro"/>
</dbReference>
<dbReference type="InterPro" id="IPR013783">
    <property type="entry name" value="Ig-like_fold"/>
</dbReference>
<keyword evidence="3" id="KW-1185">Reference proteome</keyword>
<protein>
    <submittedName>
        <fullName evidence="2">Uncharacterized protein</fullName>
    </submittedName>
</protein>
<dbReference type="EMBL" id="SBLB01000003">
    <property type="protein sequence ID" value="RYC69745.1"/>
    <property type="molecule type" value="Genomic_DNA"/>
</dbReference>
<gene>
    <name evidence="2" type="ORF">EQG79_14210</name>
</gene>
<evidence type="ECO:0000256" key="1">
    <source>
        <dbReference type="SAM" id="MobiDB-lite"/>
    </source>
</evidence>
<evidence type="ECO:0000313" key="2">
    <source>
        <dbReference type="EMBL" id="RYC69745.1"/>
    </source>
</evidence>
<accession>A0A4Q2UQ25</accession>